<reference evidence="12" key="1">
    <citation type="submission" date="2023-01" db="EMBL/GenBank/DDBJ databases">
        <title>The genome sequence of Kordiimonadaceae bacterium 6D33.</title>
        <authorList>
            <person name="Liu Y."/>
        </authorList>
    </citation>
    <scope>NUCLEOTIDE SEQUENCE</scope>
    <source>
        <strain evidence="12">6D33</strain>
    </source>
</reference>
<dbReference type="GO" id="GO:1990204">
    <property type="term" value="C:oxidoreductase complex"/>
    <property type="evidence" value="ECO:0007669"/>
    <property type="project" value="UniProtKB-ARBA"/>
</dbReference>
<keyword evidence="8" id="KW-0408">Iron</keyword>
<dbReference type="PANTHER" id="PTHR43105:SF9">
    <property type="entry name" value="NADPH-FE(3+) OXIDOREDUCTASE SUBUNIT ALPHA"/>
    <property type="match status" value="1"/>
</dbReference>
<dbReference type="KEGG" id="gso:PH603_12540"/>
<comment type="cofactor">
    <cofactor evidence="1">
        <name>Mo-bis(molybdopterin guanine dinucleotide)</name>
        <dbReference type="ChEBI" id="CHEBI:60539"/>
    </cofactor>
</comment>
<dbReference type="InterPro" id="IPR041957">
    <property type="entry name" value="CT_Nitrate-R-NapA-like"/>
</dbReference>
<keyword evidence="9" id="KW-0411">Iron-sulfur</keyword>
<keyword evidence="13" id="KW-1185">Reference proteome</keyword>
<dbReference type="InterPro" id="IPR050123">
    <property type="entry name" value="Prok_molybdopt-oxidoreductase"/>
</dbReference>
<dbReference type="InterPro" id="IPR041854">
    <property type="entry name" value="BFD-like_2Fe2S-bd_dom_sf"/>
</dbReference>
<dbReference type="Pfam" id="PF04879">
    <property type="entry name" value="Molybdop_Fe4S4"/>
    <property type="match status" value="1"/>
</dbReference>
<dbReference type="Gene3D" id="1.10.10.1100">
    <property type="entry name" value="BFD-like [2Fe-2S]-binding domain"/>
    <property type="match status" value="1"/>
</dbReference>
<dbReference type="Proteomes" id="UP001217500">
    <property type="component" value="Chromosome"/>
</dbReference>
<dbReference type="SMART" id="SM00926">
    <property type="entry name" value="Molybdop_Fe4S4"/>
    <property type="match status" value="1"/>
</dbReference>
<dbReference type="PROSITE" id="PS00551">
    <property type="entry name" value="MOLYBDOPTERIN_PROK_1"/>
    <property type="match status" value="1"/>
</dbReference>
<dbReference type="Pfam" id="PF00384">
    <property type="entry name" value="Molybdopterin"/>
    <property type="match status" value="1"/>
</dbReference>
<evidence type="ECO:0000256" key="9">
    <source>
        <dbReference type="ARBA" id="ARBA00023014"/>
    </source>
</evidence>
<dbReference type="SUPFAM" id="SSF53706">
    <property type="entry name" value="Formate dehydrogenase/DMSO reductase, domains 1-3"/>
    <property type="match status" value="1"/>
</dbReference>
<evidence type="ECO:0000256" key="3">
    <source>
        <dbReference type="ARBA" id="ARBA00008747"/>
    </source>
</evidence>
<dbReference type="CDD" id="cd02754">
    <property type="entry name" value="MopB_Nitrate-R-NapA-like"/>
    <property type="match status" value="1"/>
</dbReference>
<keyword evidence="7" id="KW-0560">Oxidoreductase</keyword>
<dbReference type="InterPro" id="IPR006656">
    <property type="entry name" value="Mopterin_OxRdtase"/>
</dbReference>
<dbReference type="GO" id="GO:0051539">
    <property type="term" value="F:4 iron, 4 sulfur cluster binding"/>
    <property type="evidence" value="ECO:0007669"/>
    <property type="project" value="UniProtKB-KW"/>
</dbReference>
<accession>A0AAE9XNF5</accession>
<evidence type="ECO:0000256" key="6">
    <source>
        <dbReference type="ARBA" id="ARBA00022723"/>
    </source>
</evidence>
<dbReference type="PROSITE" id="PS51669">
    <property type="entry name" value="4FE4S_MOW_BIS_MGD"/>
    <property type="match status" value="1"/>
</dbReference>
<keyword evidence="10" id="KW-0534">Nitrate assimilation</keyword>
<protein>
    <submittedName>
        <fullName evidence="12">Molybdopterin-dependent oxidoreductase</fullName>
    </submittedName>
</protein>
<dbReference type="CDD" id="cd02791">
    <property type="entry name" value="MopB_CT_Nitrate-R-NapA-like"/>
    <property type="match status" value="1"/>
</dbReference>
<dbReference type="GO" id="GO:0045333">
    <property type="term" value="P:cellular respiration"/>
    <property type="evidence" value="ECO:0007669"/>
    <property type="project" value="UniProtKB-ARBA"/>
</dbReference>
<evidence type="ECO:0000256" key="2">
    <source>
        <dbReference type="ARBA" id="ARBA00001966"/>
    </source>
</evidence>
<evidence type="ECO:0000256" key="7">
    <source>
        <dbReference type="ARBA" id="ARBA00023002"/>
    </source>
</evidence>
<evidence type="ECO:0000256" key="10">
    <source>
        <dbReference type="ARBA" id="ARBA00023063"/>
    </source>
</evidence>
<dbReference type="EMBL" id="CP116805">
    <property type="protein sequence ID" value="WCL53366.1"/>
    <property type="molecule type" value="Genomic_DNA"/>
</dbReference>
<organism evidence="12 13">
    <name type="scientific">Gimibacter soli</name>
    <dbReference type="NCBI Taxonomy" id="3024400"/>
    <lineage>
        <taxon>Bacteria</taxon>
        <taxon>Pseudomonadati</taxon>
        <taxon>Pseudomonadota</taxon>
        <taxon>Alphaproteobacteria</taxon>
        <taxon>Kordiimonadales</taxon>
        <taxon>Temperatibacteraceae</taxon>
        <taxon>Gimibacter</taxon>
    </lineage>
</organism>
<comment type="cofactor">
    <cofactor evidence="2">
        <name>[4Fe-4S] cluster</name>
        <dbReference type="ChEBI" id="CHEBI:49883"/>
    </cofactor>
</comment>
<dbReference type="GO" id="GO:0043546">
    <property type="term" value="F:molybdopterin cofactor binding"/>
    <property type="evidence" value="ECO:0007669"/>
    <property type="project" value="InterPro"/>
</dbReference>
<comment type="similarity">
    <text evidence="3">Belongs to the prokaryotic molybdopterin-containing oxidoreductase family. NasA/NapA/NarB subfamily.</text>
</comment>
<evidence type="ECO:0000256" key="5">
    <source>
        <dbReference type="ARBA" id="ARBA00022505"/>
    </source>
</evidence>
<dbReference type="InterPro" id="IPR006963">
    <property type="entry name" value="Mopterin_OxRdtase_4Fe-4S_dom"/>
</dbReference>
<dbReference type="Pfam" id="PF01568">
    <property type="entry name" value="Molydop_binding"/>
    <property type="match status" value="1"/>
</dbReference>
<dbReference type="GO" id="GO:0042128">
    <property type="term" value="P:nitrate assimilation"/>
    <property type="evidence" value="ECO:0007669"/>
    <property type="project" value="UniProtKB-KW"/>
</dbReference>
<dbReference type="GO" id="GO:0046872">
    <property type="term" value="F:metal ion binding"/>
    <property type="evidence" value="ECO:0007669"/>
    <property type="project" value="UniProtKB-KW"/>
</dbReference>
<evidence type="ECO:0000313" key="12">
    <source>
        <dbReference type="EMBL" id="WCL53366.1"/>
    </source>
</evidence>
<keyword evidence="6" id="KW-0479">Metal-binding</keyword>
<feature type="domain" description="4Fe-4S Mo/W bis-MGD-type" evidence="11">
    <location>
        <begin position="1"/>
        <end position="56"/>
    </location>
</feature>
<sequence length="871" mass="92811">MTITRTTCAYCGVGCGIIATEMEGGVRIEGDPSHPANRGRLCSKGLALGQTLDHASRLAFPTIDGVRVSWDTATRAVADRLTTVINEHGPDAVAFYVSGQLLTEDYYVANKLMKGFIGSANIDTNSRLCMASTVAGHTRAFGGDIVPGDYADLEEADLVVLVGSNLAWCHPVLFQRLRAAREARGTRVVVIDPRRTESCDIADLHIPVMPDGDVLLFNGLLAHLDACGTAPAAFTGHHVDGYAGAVAAARSEAPALAAAIATRGIEAEVAAFYRLFAATEKVVTVFSQGVNQAHNGTDRVNAIINCHLATGRIGRPGMGPFSVTGQPNAMGGREVGGLASMLAAHMGFSDHECDLVQGFWQSPAIPRAAGLRAVDMFDAVHDGRIKAIWIMATNPAVSLPQAAKVREALARCPTVIVSDCVKDTDTQAFAHIRLPATGWSEKDGTVTNSDRTISRQRAFRAPYAEARPDWQIICDVATAMGHGAAFAYESPADIFREHAALSAHRNEGSRAFDIGALANIGAADYNTLAPTKWPQRAGERSQTRLFGNGAFFTPDARARMVALDHRPSPAVPSPDYPLLLNTGRYRDQWHTMTRTGLAPSLTGHRPEPLLDVSPTDARSHGLADKGFATVASPRGRVVVRVRVTDDQKPGELFLPMHWSETHASAALVGTLIAPEVDPLSKQPAFKSTAVSLAPAAMSWRGLLLSRSEIEIQMPYWTRTQLKHATLTRIAGYSEADFAALRARLEQVTGDTASIEDGTGLRLAGFEKGQLAFILFAGESLAGIDLGWADSQFEAASLEDSARRQLLAGRSPGAVRDTGPVVCSCFQVGQNTIRDAICKGRLTSTDGVRDATGAGGNCGSCIPEIKALIARE</sequence>
<dbReference type="Pfam" id="PF04324">
    <property type="entry name" value="Fer2_BFD"/>
    <property type="match status" value="1"/>
</dbReference>
<dbReference type="InterPro" id="IPR009010">
    <property type="entry name" value="Asp_de-COase-like_dom_sf"/>
</dbReference>
<dbReference type="GO" id="GO:0016491">
    <property type="term" value="F:oxidoreductase activity"/>
    <property type="evidence" value="ECO:0007669"/>
    <property type="project" value="UniProtKB-KW"/>
</dbReference>
<dbReference type="InterPro" id="IPR027467">
    <property type="entry name" value="MopterinOxRdtase_cofactor_BS"/>
</dbReference>
<name>A0AAE9XNF5_9PROT</name>
<dbReference type="InterPro" id="IPR007419">
    <property type="entry name" value="BFD-like_2Fe2S-bd_dom"/>
</dbReference>
<keyword evidence="4" id="KW-0004">4Fe-4S</keyword>
<dbReference type="RefSeq" id="WP_289502878.1">
    <property type="nucleotide sequence ID" value="NZ_CP116805.1"/>
</dbReference>
<gene>
    <name evidence="12" type="ORF">PH603_12540</name>
</gene>
<dbReference type="SUPFAM" id="SSF50692">
    <property type="entry name" value="ADC-like"/>
    <property type="match status" value="1"/>
</dbReference>
<evidence type="ECO:0000313" key="13">
    <source>
        <dbReference type="Proteomes" id="UP001217500"/>
    </source>
</evidence>
<dbReference type="AlphaFoldDB" id="A0AAE9XNF5"/>
<dbReference type="Gene3D" id="3.40.228.10">
    <property type="entry name" value="Dimethylsulfoxide Reductase, domain 2"/>
    <property type="match status" value="1"/>
</dbReference>
<dbReference type="InterPro" id="IPR006657">
    <property type="entry name" value="MoPterin_dinucl-bd_dom"/>
</dbReference>
<dbReference type="Gene3D" id="2.40.40.20">
    <property type="match status" value="1"/>
</dbReference>
<evidence type="ECO:0000256" key="1">
    <source>
        <dbReference type="ARBA" id="ARBA00001942"/>
    </source>
</evidence>
<evidence type="ECO:0000259" key="11">
    <source>
        <dbReference type="PROSITE" id="PS51669"/>
    </source>
</evidence>
<dbReference type="Gene3D" id="2.20.25.90">
    <property type="entry name" value="ADC-like domains"/>
    <property type="match status" value="1"/>
</dbReference>
<keyword evidence="5" id="KW-0500">Molybdenum</keyword>
<evidence type="ECO:0000256" key="4">
    <source>
        <dbReference type="ARBA" id="ARBA00022485"/>
    </source>
</evidence>
<dbReference type="PANTHER" id="PTHR43105">
    <property type="entry name" value="RESPIRATORY NITRATE REDUCTASE"/>
    <property type="match status" value="1"/>
</dbReference>
<dbReference type="GO" id="GO:0016020">
    <property type="term" value="C:membrane"/>
    <property type="evidence" value="ECO:0007669"/>
    <property type="project" value="TreeGrafter"/>
</dbReference>
<dbReference type="Gene3D" id="3.40.50.740">
    <property type="match status" value="1"/>
</dbReference>
<evidence type="ECO:0000256" key="8">
    <source>
        <dbReference type="ARBA" id="ARBA00023004"/>
    </source>
</evidence>
<proteinExistence type="inferred from homology"/>